<evidence type="ECO:0000313" key="13">
    <source>
        <dbReference type="EMBL" id="MPC27910.1"/>
    </source>
</evidence>
<dbReference type="PANTHER" id="PTHR45695">
    <property type="entry name" value="LEUCOKININ RECEPTOR-RELATED"/>
    <property type="match status" value="1"/>
</dbReference>
<evidence type="ECO:0000256" key="2">
    <source>
        <dbReference type="ARBA" id="ARBA00010663"/>
    </source>
</evidence>
<reference evidence="13" key="1">
    <citation type="submission" date="2019-05" db="EMBL/GenBank/DDBJ databases">
        <title>Another draft genome of Portunus trituberculatus and its Hox gene families provides insights of decapod evolution.</title>
        <authorList>
            <person name="Jeong J.-H."/>
            <person name="Song I."/>
            <person name="Kim S."/>
            <person name="Choi T."/>
            <person name="Kim D."/>
            <person name="Ryu S."/>
            <person name="Kim W."/>
        </authorList>
    </citation>
    <scope>NUCLEOTIDE SEQUENCE [LARGE SCALE GENOMIC DNA]</scope>
    <source>
        <tissue evidence="13">Muscle</tissue>
    </source>
</reference>
<evidence type="ECO:0000256" key="5">
    <source>
        <dbReference type="ARBA" id="ARBA00023040"/>
    </source>
</evidence>
<dbReference type="SUPFAM" id="SSF81321">
    <property type="entry name" value="Family A G protein-coupled receptor-like"/>
    <property type="match status" value="1"/>
</dbReference>
<keyword evidence="4 11" id="KW-1133">Transmembrane helix</keyword>
<feature type="transmembrane region" description="Helical" evidence="11">
    <location>
        <begin position="383"/>
        <end position="406"/>
    </location>
</feature>
<dbReference type="Proteomes" id="UP000324222">
    <property type="component" value="Unassembled WGS sequence"/>
</dbReference>
<comment type="caution">
    <text evidence="13">The sequence shown here is derived from an EMBL/GenBank/DDBJ whole genome shotgun (WGS) entry which is preliminary data.</text>
</comment>
<feature type="transmembrane region" description="Helical" evidence="11">
    <location>
        <begin position="242"/>
        <end position="262"/>
    </location>
</feature>
<dbReference type="GO" id="GO:0005886">
    <property type="term" value="C:plasma membrane"/>
    <property type="evidence" value="ECO:0007669"/>
    <property type="project" value="TreeGrafter"/>
</dbReference>
<dbReference type="PROSITE" id="PS50262">
    <property type="entry name" value="G_PROTEIN_RECEP_F1_2"/>
    <property type="match status" value="1"/>
</dbReference>
<evidence type="ECO:0000259" key="12">
    <source>
        <dbReference type="PROSITE" id="PS50262"/>
    </source>
</evidence>
<dbReference type="PRINTS" id="PR00663">
    <property type="entry name" value="GALANINR"/>
</dbReference>
<name>A0A5B7E1U4_PORTR</name>
<sequence length="475" mass="53323">MSLIRIKACEDQLIMEKKELDIIRWEECRPLYSSITSVTFRVLRGDTERCVKGAVEDIESHVNVDKARERQMTEAQEVSRAFLGTYSPLVTMEEEAAMDWEASLTTTSSANVSLSYKPYEERPETYIVPVLFVLIFVVGLVGNGTLIAIFVRNRNLRSVPNTYIISLALGDLLVLLFTVPFNMVIYILDSWPFGNFVCKFSELVRDVSVCVTVFTLTALSADRYLAIVSNVRRAAGGVGRRTVRVAVGIWVASGVLALPAALTSGVREFSVGHKNITVCVLFSQDLPLWYSKVYVVTKFLLSYLLPLLVIAIFYLLMAMHLLSADDVPQESHVFHRQLRTRRKVAKIVLTFVLIFAVCLLPTNVFLVWYYVLPYGSYNDFWNAIRIIGFCLCFLNSCINPIALYCISGTFRKYYNHYLSCVLCCCKDGGGTGGTRALLQPSNSAFSRCRSFTMRGTTETITLTTLVQDRPSPATS</sequence>
<feature type="transmembrane region" description="Helical" evidence="11">
    <location>
        <begin position="163"/>
        <end position="188"/>
    </location>
</feature>
<feature type="transmembrane region" description="Helical" evidence="11">
    <location>
        <begin position="203"/>
        <end position="221"/>
    </location>
</feature>
<dbReference type="InterPro" id="IPR017452">
    <property type="entry name" value="GPCR_Rhodpsn_7TM"/>
</dbReference>
<organism evidence="13 14">
    <name type="scientific">Portunus trituberculatus</name>
    <name type="common">Swimming crab</name>
    <name type="synonym">Neptunus trituberculatus</name>
    <dbReference type="NCBI Taxonomy" id="210409"/>
    <lineage>
        <taxon>Eukaryota</taxon>
        <taxon>Metazoa</taxon>
        <taxon>Ecdysozoa</taxon>
        <taxon>Arthropoda</taxon>
        <taxon>Crustacea</taxon>
        <taxon>Multicrustacea</taxon>
        <taxon>Malacostraca</taxon>
        <taxon>Eumalacostraca</taxon>
        <taxon>Eucarida</taxon>
        <taxon>Decapoda</taxon>
        <taxon>Pleocyemata</taxon>
        <taxon>Brachyura</taxon>
        <taxon>Eubrachyura</taxon>
        <taxon>Portunoidea</taxon>
        <taxon>Portunidae</taxon>
        <taxon>Portuninae</taxon>
        <taxon>Portunus</taxon>
    </lineage>
</organism>
<evidence type="ECO:0000256" key="10">
    <source>
        <dbReference type="RuleBase" id="RU000688"/>
    </source>
</evidence>
<keyword evidence="14" id="KW-1185">Reference proteome</keyword>
<comment type="subcellular location">
    <subcellularLocation>
        <location evidence="1">Membrane</location>
        <topology evidence="1">Multi-pass membrane protein</topology>
    </subcellularLocation>
</comment>
<dbReference type="PROSITE" id="PS00237">
    <property type="entry name" value="G_PROTEIN_RECEP_F1_1"/>
    <property type="match status" value="1"/>
</dbReference>
<dbReference type="InterPro" id="IPR000405">
    <property type="entry name" value="Galanin_rcpt"/>
</dbReference>
<gene>
    <name evidence="13" type="primary">CCHa1-R_1</name>
    <name evidence="13" type="ORF">E2C01_021099</name>
</gene>
<keyword evidence="3 10" id="KW-0812">Transmembrane</keyword>
<feature type="domain" description="G-protein coupled receptors family 1 profile" evidence="12">
    <location>
        <begin position="142"/>
        <end position="403"/>
    </location>
</feature>
<keyword evidence="7" id="KW-1015">Disulfide bond</keyword>
<dbReference type="AlphaFoldDB" id="A0A5B7E1U4"/>
<evidence type="ECO:0000313" key="14">
    <source>
        <dbReference type="Proteomes" id="UP000324222"/>
    </source>
</evidence>
<dbReference type="PANTHER" id="PTHR45695:SF26">
    <property type="entry name" value="NEUROPEPTIDE CCHAMIDE-1 RECEPTOR"/>
    <property type="match status" value="1"/>
</dbReference>
<feature type="transmembrane region" description="Helical" evidence="11">
    <location>
        <begin position="344"/>
        <end position="371"/>
    </location>
</feature>
<dbReference type="GO" id="GO:0008188">
    <property type="term" value="F:neuropeptide receptor activity"/>
    <property type="evidence" value="ECO:0007669"/>
    <property type="project" value="TreeGrafter"/>
</dbReference>
<comment type="similarity">
    <text evidence="2 10">Belongs to the G-protein coupled receptor 1 family.</text>
</comment>
<dbReference type="InterPro" id="IPR000276">
    <property type="entry name" value="GPCR_Rhodpsn"/>
</dbReference>
<dbReference type="Gene3D" id="1.20.1070.10">
    <property type="entry name" value="Rhodopsin 7-helix transmembrane proteins"/>
    <property type="match status" value="1"/>
</dbReference>
<evidence type="ECO:0000256" key="4">
    <source>
        <dbReference type="ARBA" id="ARBA00022989"/>
    </source>
</evidence>
<evidence type="ECO:0000256" key="7">
    <source>
        <dbReference type="ARBA" id="ARBA00023157"/>
    </source>
</evidence>
<dbReference type="PRINTS" id="PR00237">
    <property type="entry name" value="GPCRRHODOPSN"/>
</dbReference>
<dbReference type="Pfam" id="PF00001">
    <property type="entry name" value="7tm_1"/>
    <property type="match status" value="1"/>
</dbReference>
<evidence type="ECO:0000256" key="9">
    <source>
        <dbReference type="ARBA" id="ARBA00023224"/>
    </source>
</evidence>
<feature type="transmembrane region" description="Helical" evidence="11">
    <location>
        <begin position="126"/>
        <end position="151"/>
    </location>
</feature>
<proteinExistence type="inferred from homology"/>
<evidence type="ECO:0000256" key="3">
    <source>
        <dbReference type="ARBA" id="ARBA00022692"/>
    </source>
</evidence>
<feature type="transmembrane region" description="Helical" evidence="11">
    <location>
        <begin position="300"/>
        <end position="323"/>
    </location>
</feature>
<keyword evidence="8 10" id="KW-0675">Receptor</keyword>
<evidence type="ECO:0000256" key="8">
    <source>
        <dbReference type="ARBA" id="ARBA00023170"/>
    </source>
</evidence>
<protein>
    <submittedName>
        <fullName evidence="13">Neuropeptide CCHamide-1 receptor</fullName>
    </submittedName>
</protein>
<evidence type="ECO:0000256" key="11">
    <source>
        <dbReference type="SAM" id="Phobius"/>
    </source>
</evidence>
<accession>A0A5B7E1U4</accession>
<keyword evidence="5 10" id="KW-0297">G-protein coupled receptor</keyword>
<evidence type="ECO:0000256" key="6">
    <source>
        <dbReference type="ARBA" id="ARBA00023136"/>
    </source>
</evidence>
<keyword evidence="9 10" id="KW-0807">Transducer</keyword>
<dbReference type="EMBL" id="VSRR010001824">
    <property type="protein sequence ID" value="MPC27910.1"/>
    <property type="molecule type" value="Genomic_DNA"/>
</dbReference>
<evidence type="ECO:0000256" key="1">
    <source>
        <dbReference type="ARBA" id="ARBA00004141"/>
    </source>
</evidence>
<dbReference type="OrthoDB" id="10049706at2759"/>
<keyword evidence="6 11" id="KW-0472">Membrane</keyword>